<dbReference type="HOGENOM" id="CLU_1074518_0_0_1"/>
<evidence type="ECO:0000313" key="2">
    <source>
        <dbReference type="EMBL" id="EGT41033.1"/>
    </source>
</evidence>
<reference evidence="3" key="1">
    <citation type="submission" date="2011-07" db="EMBL/GenBank/DDBJ databases">
        <authorList>
            <consortium name="Caenorhabditis brenneri Sequencing and Analysis Consortium"/>
            <person name="Wilson R.K."/>
        </authorList>
    </citation>
    <scope>NUCLEOTIDE SEQUENCE [LARGE SCALE GENOMIC DNA]</scope>
    <source>
        <strain evidence="3">PB2801</strain>
    </source>
</reference>
<name>G0NZ31_CAEBE</name>
<accession>G0NZ31</accession>
<dbReference type="Proteomes" id="UP000008068">
    <property type="component" value="Unassembled WGS sequence"/>
</dbReference>
<dbReference type="AlphaFoldDB" id="G0NZ31"/>
<evidence type="ECO:0000313" key="3">
    <source>
        <dbReference type="Proteomes" id="UP000008068"/>
    </source>
</evidence>
<proteinExistence type="predicted"/>
<keyword evidence="3" id="KW-1185">Reference proteome</keyword>
<dbReference type="InParanoid" id="G0NZ31"/>
<keyword evidence="1" id="KW-0812">Transmembrane</keyword>
<dbReference type="EMBL" id="GL379986">
    <property type="protein sequence ID" value="EGT41033.1"/>
    <property type="molecule type" value="Genomic_DNA"/>
</dbReference>
<keyword evidence="1" id="KW-1133">Transmembrane helix</keyword>
<sequence length="259" mass="30845">MIDEDEKPVFKKQWKYKSTQVLRDLMKMLSKSTDPVQTAKLARRITVNFTDHLHLGYSKCCVPCKEEFEETKEMELELAMRRSYELLDDPPPSIQPLEYEKIKTGKTEKQVLDLLQSEQLELMYFYADQVLPLKRMSKRLLSAWRWLKFLCVFSIYFSLIICTAVFAFRYYSYGEFNDRFYMITTPFTTFYFCARAYGASAQASNFRFSQKKRETLENHRRDLVFSSWLTALSVERYIYRTGGNLKFEESILSKITNLR</sequence>
<feature type="transmembrane region" description="Helical" evidence="1">
    <location>
        <begin position="146"/>
        <end position="168"/>
    </location>
</feature>
<evidence type="ECO:0000256" key="1">
    <source>
        <dbReference type="SAM" id="Phobius"/>
    </source>
</evidence>
<feature type="transmembrane region" description="Helical" evidence="1">
    <location>
        <begin position="180"/>
        <end position="198"/>
    </location>
</feature>
<protein>
    <submittedName>
        <fullName evidence="2">Uncharacterized protein</fullName>
    </submittedName>
</protein>
<keyword evidence="1" id="KW-0472">Membrane</keyword>
<gene>
    <name evidence="2" type="ORF">CAEBREN_01052</name>
</gene>
<organism evidence="3">
    <name type="scientific">Caenorhabditis brenneri</name>
    <name type="common">Nematode worm</name>
    <dbReference type="NCBI Taxonomy" id="135651"/>
    <lineage>
        <taxon>Eukaryota</taxon>
        <taxon>Metazoa</taxon>
        <taxon>Ecdysozoa</taxon>
        <taxon>Nematoda</taxon>
        <taxon>Chromadorea</taxon>
        <taxon>Rhabditida</taxon>
        <taxon>Rhabditina</taxon>
        <taxon>Rhabditomorpha</taxon>
        <taxon>Rhabditoidea</taxon>
        <taxon>Rhabditidae</taxon>
        <taxon>Peloderinae</taxon>
        <taxon>Caenorhabditis</taxon>
    </lineage>
</organism>